<reference evidence="2" key="1">
    <citation type="submission" date="2018-05" db="EMBL/GenBank/DDBJ databases">
        <title>Draft genome of Mucuna pruriens seed.</title>
        <authorList>
            <person name="Nnadi N.E."/>
            <person name="Vos R."/>
            <person name="Hasami M.H."/>
            <person name="Devisetty U.K."/>
            <person name="Aguiy J.C."/>
        </authorList>
    </citation>
    <scope>NUCLEOTIDE SEQUENCE [LARGE SCALE GENOMIC DNA]</scope>
    <source>
        <strain evidence="2">JCA_2017</strain>
    </source>
</reference>
<organism evidence="2 3">
    <name type="scientific">Mucuna pruriens</name>
    <name type="common">Velvet bean</name>
    <name type="synonym">Dolichos pruriens</name>
    <dbReference type="NCBI Taxonomy" id="157652"/>
    <lineage>
        <taxon>Eukaryota</taxon>
        <taxon>Viridiplantae</taxon>
        <taxon>Streptophyta</taxon>
        <taxon>Embryophyta</taxon>
        <taxon>Tracheophyta</taxon>
        <taxon>Spermatophyta</taxon>
        <taxon>Magnoliopsida</taxon>
        <taxon>eudicotyledons</taxon>
        <taxon>Gunneridae</taxon>
        <taxon>Pentapetalae</taxon>
        <taxon>rosids</taxon>
        <taxon>fabids</taxon>
        <taxon>Fabales</taxon>
        <taxon>Fabaceae</taxon>
        <taxon>Papilionoideae</taxon>
        <taxon>50 kb inversion clade</taxon>
        <taxon>NPAAA clade</taxon>
        <taxon>indigoferoid/millettioid clade</taxon>
        <taxon>Phaseoleae</taxon>
        <taxon>Mucuna</taxon>
    </lineage>
</organism>
<accession>A0A371F6C7</accession>
<sequence length="194" mass="22290">MADTIEGKDNTQEGGLNSSEVNEKLQKEVIDLRQSLAKFVNGFGNLKKVMKRKKKIKRDKLNAHCLNCRKFRHLSYDCRERPKELSKPSRTNKRGPNRIWVPKNMIVPMANLCDNKKETPIMKGLCPKTSDPRQEDGLPLEAIKKYDLLSISKLYDSGYDVSFNKEECINNLYKINLIDLTNQNVTCLVSINDD</sequence>
<feature type="non-terminal residue" evidence="2">
    <location>
        <position position="1"/>
    </location>
</feature>
<gene>
    <name evidence="2" type="ORF">CR513_46471</name>
</gene>
<evidence type="ECO:0000313" key="2">
    <source>
        <dbReference type="EMBL" id="RDX73858.1"/>
    </source>
</evidence>
<keyword evidence="3" id="KW-1185">Reference proteome</keyword>
<evidence type="ECO:0000313" key="3">
    <source>
        <dbReference type="Proteomes" id="UP000257109"/>
    </source>
</evidence>
<name>A0A371F6C7_MUCPR</name>
<proteinExistence type="predicted"/>
<dbReference type="EMBL" id="QJKJ01010378">
    <property type="protein sequence ID" value="RDX73858.1"/>
    <property type="molecule type" value="Genomic_DNA"/>
</dbReference>
<comment type="caution">
    <text evidence="2">The sequence shown here is derived from an EMBL/GenBank/DDBJ whole genome shotgun (WGS) entry which is preliminary data.</text>
</comment>
<evidence type="ECO:0000256" key="1">
    <source>
        <dbReference type="SAM" id="MobiDB-lite"/>
    </source>
</evidence>
<protein>
    <submittedName>
        <fullName evidence="2">Uncharacterized protein</fullName>
    </submittedName>
</protein>
<dbReference type="Proteomes" id="UP000257109">
    <property type="component" value="Unassembled WGS sequence"/>
</dbReference>
<dbReference type="AlphaFoldDB" id="A0A371F6C7"/>
<feature type="region of interest" description="Disordered" evidence="1">
    <location>
        <begin position="1"/>
        <end position="20"/>
    </location>
</feature>
<feature type="compositionally biased region" description="Basic and acidic residues" evidence="1">
    <location>
        <begin position="1"/>
        <end position="11"/>
    </location>
</feature>